<dbReference type="Gene3D" id="1.10.510.10">
    <property type="entry name" value="Transferase(Phosphotransferase) domain 1"/>
    <property type="match status" value="1"/>
</dbReference>
<dbReference type="InterPro" id="IPR000719">
    <property type="entry name" value="Prot_kinase_dom"/>
</dbReference>
<evidence type="ECO:0000259" key="2">
    <source>
        <dbReference type="PROSITE" id="PS50011"/>
    </source>
</evidence>
<dbReference type="AlphaFoldDB" id="A0AAD9ZDA8"/>
<dbReference type="EMBL" id="JASNWA010000006">
    <property type="protein sequence ID" value="KAK3174238.1"/>
    <property type="molecule type" value="Genomic_DNA"/>
</dbReference>
<name>A0AAD9ZDA8_9LECA</name>
<sequence>MASAVAHTHLVAHTYHMDIKPSNILVNDNQDVVLIDWEQSGATKWMRAPEIDGTLHAEEMSSPSGSSKLIYTKYSSLPPQPNPDRKGVVDLWHEHCPKAVEKAEVYMLGKTMWMLLQQVTESEAYKAYEDDEGRISWNERAEGVPREWKDVVGDCVREDPNERPGLEGLSDEEGMLEVGENLERTKIS</sequence>
<evidence type="ECO:0000256" key="1">
    <source>
        <dbReference type="SAM" id="MobiDB-lite"/>
    </source>
</evidence>
<dbReference type="InterPro" id="IPR011009">
    <property type="entry name" value="Kinase-like_dom_sf"/>
</dbReference>
<protein>
    <recommendedName>
        <fullName evidence="2">Protein kinase domain-containing protein</fullName>
    </recommendedName>
</protein>
<dbReference type="Proteomes" id="UP001276659">
    <property type="component" value="Unassembled WGS sequence"/>
</dbReference>
<evidence type="ECO:0000313" key="3">
    <source>
        <dbReference type="EMBL" id="KAK3174238.1"/>
    </source>
</evidence>
<dbReference type="GO" id="GO:0005524">
    <property type="term" value="F:ATP binding"/>
    <property type="evidence" value="ECO:0007669"/>
    <property type="project" value="InterPro"/>
</dbReference>
<dbReference type="SUPFAM" id="SSF56112">
    <property type="entry name" value="Protein kinase-like (PK-like)"/>
    <property type="match status" value="1"/>
</dbReference>
<feature type="domain" description="Protein kinase" evidence="2">
    <location>
        <begin position="1"/>
        <end position="176"/>
    </location>
</feature>
<gene>
    <name evidence="3" type="ORF">OEA41_001482</name>
</gene>
<reference evidence="3" key="1">
    <citation type="submission" date="2022-11" db="EMBL/GenBank/DDBJ databases">
        <title>Chromosomal genome sequence assembly and mating type (MAT) locus characterization of the leprose asexual lichenized fungus Lepraria neglecta (Nyl.) Erichsen.</title>
        <authorList>
            <person name="Allen J.L."/>
            <person name="Pfeffer B."/>
        </authorList>
    </citation>
    <scope>NUCLEOTIDE SEQUENCE</scope>
    <source>
        <strain evidence="3">Allen 5258</strain>
    </source>
</reference>
<organism evidence="3 4">
    <name type="scientific">Lepraria neglecta</name>
    <dbReference type="NCBI Taxonomy" id="209136"/>
    <lineage>
        <taxon>Eukaryota</taxon>
        <taxon>Fungi</taxon>
        <taxon>Dikarya</taxon>
        <taxon>Ascomycota</taxon>
        <taxon>Pezizomycotina</taxon>
        <taxon>Lecanoromycetes</taxon>
        <taxon>OSLEUM clade</taxon>
        <taxon>Lecanoromycetidae</taxon>
        <taxon>Lecanorales</taxon>
        <taxon>Lecanorineae</taxon>
        <taxon>Stereocaulaceae</taxon>
        <taxon>Lepraria</taxon>
    </lineage>
</organism>
<accession>A0AAD9ZDA8</accession>
<dbReference type="PROSITE" id="PS50011">
    <property type="entry name" value="PROTEIN_KINASE_DOM"/>
    <property type="match status" value="1"/>
</dbReference>
<dbReference type="GO" id="GO:0004672">
    <property type="term" value="F:protein kinase activity"/>
    <property type="evidence" value="ECO:0007669"/>
    <property type="project" value="InterPro"/>
</dbReference>
<proteinExistence type="predicted"/>
<evidence type="ECO:0000313" key="4">
    <source>
        <dbReference type="Proteomes" id="UP001276659"/>
    </source>
</evidence>
<keyword evidence="4" id="KW-1185">Reference proteome</keyword>
<feature type="region of interest" description="Disordered" evidence="1">
    <location>
        <begin position="158"/>
        <end position="188"/>
    </location>
</feature>
<comment type="caution">
    <text evidence="3">The sequence shown here is derived from an EMBL/GenBank/DDBJ whole genome shotgun (WGS) entry which is preliminary data.</text>
</comment>